<sequence length="81" mass="9501">MVNLYIQNTPLDRSKQLKMTHKISMDFVSLIDKIYYLNVRFVYTHNDEAHAKNIDAILQFHSTNTVHENLAVVIKLLKDEV</sequence>
<keyword evidence="2" id="KW-1185">Reference proteome</keyword>
<organism evidence="1 2">
    <name type="scientific">Photorhabdus namnaonensis</name>
    <dbReference type="NCBI Taxonomy" id="1851568"/>
    <lineage>
        <taxon>Bacteria</taxon>
        <taxon>Pseudomonadati</taxon>
        <taxon>Pseudomonadota</taxon>
        <taxon>Gammaproteobacteria</taxon>
        <taxon>Enterobacterales</taxon>
        <taxon>Morganellaceae</taxon>
        <taxon>Photorhabdus</taxon>
    </lineage>
</organism>
<name>A0A1B8YHG5_9GAMM</name>
<proteinExistence type="predicted"/>
<evidence type="ECO:0000313" key="2">
    <source>
        <dbReference type="Proteomes" id="UP000092665"/>
    </source>
</evidence>
<accession>A0A1B8YHG5</accession>
<gene>
    <name evidence="1" type="ORF">Phpb_02457</name>
</gene>
<protein>
    <submittedName>
        <fullName evidence="1">Uncharacterized protein</fullName>
    </submittedName>
</protein>
<evidence type="ECO:0000313" key="1">
    <source>
        <dbReference type="EMBL" id="OCA54546.1"/>
    </source>
</evidence>
<dbReference type="Proteomes" id="UP000092665">
    <property type="component" value="Unassembled WGS sequence"/>
</dbReference>
<dbReference type="EMBL" id="LOIC01000070">
    <property type="protein sequence ID" value="OCA54546.1"/>
    <property type="molecule type" value="Genomic_DNA"/>
</dbReference>
<comment type="caution">
    <text evidence="1">The sequence shown here is derived from an EMBL/GenBank/DDBJ whole genome shotgun (WGS) entry which is preliminary data.</text>
</comment>
<reference evidence="2" key="1">
    <citation type="submission" date="2015-11" db="EMBL/GenBank/DDBJ databases">
        <authorList>
            <person name="Tobias N.J."/>
            <person name="Mishra B."/>
            <person name="Gupta D.K."/>
            <person name="Thines M."/>
            <person name="Stinear T.P."/>
            <person name="Bode H.B."/>
        </authorList>
    </citation>
    <scope>NUCLEOTIDE SEQUENCE [LARGE SCALE GENOMIC DNA]</scope>
    <source>
        <strain evidence="2">PB45.5</strain>
    </source>
</reference>
<dbReference type="AlphaFoldDB" id="A0A1B8YHG5"/>